<keyword evidence="7 12" id="KW-0904">Protein phosphatase</keyword>
<comment type="catalytic activity">
    <reaction evidence="9 12">
        <text>O-phospho-L-seryl-[protein] + H2O = L-seryl-[protein] + phosphate</text>
        <dbReference type="Rhea" id="RHEA:20629"/>
        <dbReference type="Rhea" id="RHEA-COMP:9863"/>
        <dbReference type="Rhea" id="RHEA-COMP:11604"/>
        <dbReference type="ChEBI" id="CHEBI:15377"/>
        <dbReference type="ChEBI" id="CHEBI:29999"/>
        <dbReference type="ChEBI" id="CHEBI:43474"/>
        <dbReference type="ChEBI" id="CHEBI:83421"/>
        <dbReference type="EC" id="3.1.3.16"/>
    </reaction>
</comment>
<evidence type="ECO:0000256" key="4">
    <source>
        <dbReference type="ARBA" id="ARBA00022771"/>
    </source>
</evidence>
<evidence type="ECO:0000256" key="1">
    <source>
        <dbReference type="ARBA" id="ARBA00004123"/>
    </source>
</evidence>
<keyword evidence="5 12" id="KW-0378">Hydrolase</keyword>
<feature type="compositionally biased region" description="Acidic residues" evidence="13">
    <location>
        <begin position="343"/>
        <end position="352"/>
    </location>
</feature>
<dbReference type="Proteomes" id="UP001583172">
    <property type="component" value="Unassembled WGS sequence"/>
</dbReference>
<dbReference type="InterPro" id="IPR038534">
    <property type="entry name" value="Rtr1/RPAP2_sf"/>
</dbReference>
<dbReference type="PROSITE" id="PS51479">
    <property type="entry name" value="ZF_RTR1"/>
    <property type="match status" value="1"/>
</dbReference>
<evidence type="ECO:0000256" key="6">
    <source>
        <dbReference type="ARBA" id="ARBA00022833"/>
    </source>
</evidence>
<feature type="compositionally biased region" description="Low complexity" evidence="13">
    <location>
        <begin position="230"/>
        <end position="241"/>
    </location>
</feature>
<evidence type="ECO:0000256" key="11">
    <source>
        <dbReference type="PROSITE-ProRule" id="PRU00812"/>
    </source>
</evidence>
<dbReference type="InterPro" id="IPR039693">
    <property type="entry name" value="Rtr1/RPAP2"/>
</dbReference>
<organism evidence="15 16">
    <name type="scientific">Humicola insolens</name>
    <name type="common">Soft-rot fungus</name>
    <dbReference type="NCBI Taxonomy" id="85995"/>
    <lineage>
        <taxon>Eukaryota</taxon>
        <taxon>Fungi</taxon>
        <taxon>Dikarya</taxon>
        <taxon>Ascomycota</taxon>
        <taxon>Pezizomycotina</taxon>
        <taxon>Sordariomycetes</taxon>
        <taxon>Sordariomycetidae</taxon>
        <taxon>Sordariales</taxon>
        <taxon>Chaetomiaceae</taxon>
        <taxon>Mycothermus</taxon>
    </lineage>
</organism>
<evidence type="ECO:0000313" key="16">
    <source>
        <dbReference type="Proteomes" id="UP001583172"/>
    </source>
</evidence>
<comment type="similarity">
    <text evidence="2 11 12">Belongs to the RPAP2 family.</text>
</comment>
<evidence type="ECO:0000256" key="7">
    <source>
        <dbReference type="ARBA" id="ARBA00022912"/>
    </source>
</evidence>
<evidence type="ECO:0000256" key="5">
    <source>
        <dbReference type="ARBA" id="ARBA00022801"/>
    </source>
</evidence>
<dbReference type="Pfam" id="PF04181">
    <property type="entry name" value="RPAP2_Rtr1"/>
    <property type="match status" value="1"/>
</dbReference>
<feature type="region of interest" description="Disordered" evidence="13">
    <location>
        <begin position="219"/>
        <end position="285"/>
    </location>
</feature>
<feature type="region of interest" description="Disordered" evidence="13">
    <location>
        <begin position="321"/>
        <end position="367"/>
    </location>
</feature>
<gene>
    <name evidence="15" type="ORF">VTJ49DRAFT_5123</name>
</gene>
<evidence type="ECO:0000256" key="12">
    <source>
        <dbReference type="RuleBase" id="RU367080"/>
    </source>
</evidence>
<comment type="caution">
    <text evidence="15">The sequence shown here is derived from an EMBL/GenBank/DDBJ whole genome shotgun (WGS) entry which is preliminary data.</text>
</comment>
<comment type="subcellular location">
    <subcellularLocation>
        <location evidence="1 12">Nucleus</location>
    </subcellularLocation>
</comment>
<feature type="compositionally biased region" description="Low complexity" evidence="13">
    <location>
        <begin position="18"/>
        <end position="31"/>
    </location>
</feature>
<evidence type="ECO:0000313" key="15">
    <source>
        <dbReference type="EMBL" id="KAL1836463.1"/>
    </source>
</evidence>
<evidence type="ECO:0000256" key="2">
    <source>
        <dbReference type="ARBA" id="ARBA00005676"/>
    </source>
</evidence>
<feature type="domain" description="RTR1-type" evidence="14">
    <location>
        <begin position="93"/>
        <end position="186"/>
    </location>
</feature>
<feature type="compositionally biased region" description="Basic and acidic residues" evidence="13">
    <location>
        <begin position="263"/>
        <end position="280"/>
    </location>
</feature>
<accession>A0ABR3V585</accession>
<keyword evidence="4 12" id="KW-0863">Zinc-finger</keyword>
<evidence type="ECO:0000259" key="14">
    <source>
        <dbReference type="PROSITE" id="PS51479"/>
    </source>
</evidence>
<feature type="region of interest" description="Disordered" evidence="13">
    <location>
        <begin position="1"/>
        <end position="31"/>
    </location>
</feature>
<proteinExistence type="inferred from homology"/>
<protein>
    <recommendedName>
        <fullName evidence="12">RNA polymerase II subunit B1 CTD phosphatase RPAP2 homolog</fullName>
        <ecNumber evidence="12">3.1.3.16</ecNumber>
    </recommendedName>
</protein>
<dbReference type="PANTHER" id="PTHR14732:SF0">
    <property type="entry name" value="RNA POLYMERASE II SUBUNIT B1 CTD PHOSPHATASE RPAP2-RELATED"/>
    <property type="match status" value="1"/>
</dbReference>
<keyword evidence="6 12" id="KW-0862">Zinc</keyword>
<dbReference type="EMBL" id="JAZGSY010000407">
    <property type="protein sequence ID" value="KAL1836463.1"/>
    <property type="molecule type" value="Genomic_DNA"/>
</dbReference>
<comment type="function">
    <text evidence="12">Putative RNA polymerase II subunit B1 C-terminal domain (CTD) phosphatase involved in RNA polymerase II transcription regulation.</text>
</comment>
<dbReference type="EC" id="3.1.3.16" evidence="12"/>
<comment type="catalytic activity">
    <reaction evidence="10 12">
        <text>O-phospho-L-threonyl-[protein] + H2O = L-threonyl-[protein] + phosphate</text>
        <dbReference type="Rhea" id="RHEA:47004"/>
        <dbReference type="Rhea" id="RHEA-COMP:11060"/>
        <dbReference type="Rhea" id="RHEA-COMP:11605"/>
        <dbReference type="ChEBI" id="CHEBI:15377"/>
        <dbReference type="ChEBI" id="CHEBI:30013"/>
        <dbReference type="ChEBI" id="CHEBI:43474"/>
        <dbReference type="ChEBI" id="CHEBI:61977"/>
        <dbReference type="EC" id="3.1.3.16"/>
    </reaction>
</comment>
<keyword evidence="3 12" id="KW-0479">Metal-binding</keyword>
<name>A0ABR3V585_HUMIN</name>
<dbReference type="PANTHER" id="PTHR14732">
    <property type="entry name" value="RNA POLYMERASE II SUBUNIT B1 CTD PHOSPHATASE RPAP2-RELATED"/>
    <property type="match status" value="1"/>
</dbReference>
<evidence type="ECO:0000256" key="9">
    <source>
        <dbReference type="ARBA" id="ARBA00047761"/>
    </source>
</evidence>
<sequence>MASPAATKPQPRGILKKPTTTTQTQPQPSLTRGELLQQQELAARQRLLQKLHDSDLLKPPVPLETFELLSQFPRTPDHPASSPSEEDATYLLRALADFQPAEYLDLIEERNCLGKCGYALCPRPRRRHEGSWKLRTSVSASSPAASGSSGSFVARTADLNKWCSDACALRAMHLKVQLDNPSYVRVEEEEEAEETDAKGGGTRRRVRKSKLIVKLELREESTIRGGGKEPTTTTPTTKTATYQPRGTQQDRDKLASELAQLSIDDKKKKNAAELARERGDPGGALAGVLTRVDVTIADKDVDGPAEAPSLDLLGTENMIEGYMPRSGAGKAGAAKANGSKDSDADDDDDDDDYHVFDNPMKGTSLRC</sequence>
<dbReference type="InterPro" id="IPR007308">
    <property type="entry name" value="Rtr1/RPAP2_dom"/>
</dbReference>
<evidence type="ECO:0000256" key="10">
    <source>
        <dbReference type="ARBA" id="ARBA00048336"/>
    </source>
</evidence>
<keyword evidence="16" id="KW-1185">Reference proteome</keyword>
<evidence type="ECO:0000256" key="8">
    <source>
        <dbReference type="ARBA" id="ARBA00023242"/>
    </source>
</evidence>
<feature type="compositionally biased region" description="Low complexity" evidence="13">
    <location>
        <begin position="327"/>
        <end position="336"/>
    </location>
</feature>
<evidence type="ECO:0000256" key="13">
    <source>
        <dbReference type="SAM" id="MobiDB-lite"/>
    </source>
</evidence>
<keyword evidence="8 12" id="KW-0539">Nucleus</keyword>
<dbReference type="Gene3D" id="1.25.40.820">
    <property type="match status" value="1"/>
</dbReference>
<reference evidence="15 16" key="1">
    <citation type="journal article" date="2024" name="Commun. Biol.">
        <title>Comparative genomic analysis of thermophilic fungi reveals convergent evolutionary adaptations and gene losses.</title>
        <authorList>
            <person name="Steindorff A.S."/>
            <person name="Aguilar-Pontes M.V."/>
            <person name="Robinson A.J."/>
            <person name="Andreopoulos B."/>
            <person name="LaButti K."/>
            <person name="Kuo A."/>
            <person name="Mondo S."/>
            <person name="Riley R."/>
            <person name="Otillar R."/>
            <person name="Haridas S."/>
            <person name="Lipzen A."/>
            <person name="Grimwood J."/>
            <person name="Schmutz J."/>
            <person name="Clum A."/>
            <person name="Reid I.D."/>
            <person name="Moisan M.C."/>
            <person name="Butler G."/>
            <person name="Nguyen T.T.M."/>
            <person name="Dewar K."/>
            <person name="Conant G."/>
            <person name="Drula E."/>
            <person name="Henrissat B."/>
            <person name="Hansel C."/>
            <person name="Singer S."/>
            <person name="Hutchinson M.I."/>
            <person name="de Vries R.P."/>
            <person name="Natvig D.O."/>
            <person name="Powell A.J."/>
            <person name="Tsang A."/>
            <person name="Grigoriev I.V."/>
        </authorList>
    </citation>
    <scope>NUCLEOTIDE SEQUENCE [LARGE SCALE GENOMIC DNA]</scope>
    <source>
        <strain evidence="15 16">CBS 620.91</strain>
    </source>
</reference>
<evidence type="ECO:0000256" key="3">
    <source>
        <dbReference type="ARBA" id="ARBA00022723"/>
    </source>
</evidence>